<name>W1Y263_9ZZZZ</name>
<dbReference type="Gene3D" id="3.10.105.10">
    <property type="entry name" value="Dipeptide-binding Protein, Domain 3"/>
    <property type="match status" value="1"/>
</dbReference>
<dbReference type="GO" id="GO:1904680">
    <property type="term" value="F:peptide transmembrane transporter activity"/>
    <property type="evidence" value="ECO:0007669"/>
    <property type="project" value="TreeGrafter"/>
</dbReference>
<dbReference type="InterPro" id="IPR000914">
    <property type="entry name" value="SBP_5_dom"/>
</dbReference>
<dbReference type="GO" id="GO:0030288">
    <property type="term" value="C:outer membrane-bounded periplasmic space"/>
    <property type="evidence" value="ECO:0007669"/>
    <property type="project" value="TreeGrafter"/>
</dbReference>
<proteinExistence type="predicted"/>
<feature type="domain" description="Solute-binding protein family 5" evidence="1">
    <location>
        <begin position="1"/>
        <end position="69"/>
    </location>
</feature>
<dbReference type="SUPFAM" id="SSF53850">
    <property type="entry name" value="Periplasmic binding protein-like II"/>
    <property type="match status" value="1"/>
</dbReference>
<organism evidence="2">
    <name type="scientific">human gut metagenome</name>
    <dbReference type="NCBI Taxonomy" id="408170"/>
    <lineage>
        <taxon>unclassified sequences</taxon>
        <taxon>metagenomes</taxon>
        <taxon>organismal metagenomes</taxon>
    </lineage>
</organism>
<dbReference type="AlphaFoldDB" id="W1Y263"/>
<dbReference type="EMBL" id="AZMM01009115">
    <property type="protein sequence ID" value="ETJ36628.1"/>
    <property type="molecule type" value="Genomic_DNA"/>
</dbReference>
<feature type="non-terminal residue" evidence="2">
    <location>
        <position position="112"/>
    </location>
</feature>
<feature type="non-terminal residue" evidence="2">
    <location>
        <position position="1"/>
    </location>
</feature>
<comment type="caution">
    <text evidence="2">The sequence shown here is derived from an EMBL/GenBank/DDBJ whole genome shotgun (WGS) entry which is preliminary data.</text>
</comment>
<dbReference type="PANTHER" id="PTHR30290:SF23">
    <property type="entry name" value="PERIPLASMIC MUREIN PEPTIDE-BINDING PROTEIN"/>
    <property type="match status" value="1"/>
</dbReference>
<reference evidence="2" key="1">
    <citation type="submission" date="2013-12" db="EMBL/GenBank/DDBJ databases">
        <title>A Varibaculum cambriense genome reconstructed from a premature infant gut community with otherwise low bacterial novelty that shifts toward anaerobic metabolism during the third week of life.</title>
        <authorList>
            <person name="Brown C.T."/>
            <person name="Sharon I."/>
            <person name="Thomas B.C."/>
            <person name="Castelle C.J."/>
            <person name="Morowitz M.J."/>
            <person name="Banfield J.F."/>
        </authorList>
    </citation>
    <scope>NUCLEOTIDE SEQUENCE</scope>
</reference>
<gene>
    <name evidence="2" type="ORF">Q604_UNBC09115G0001</name>
</gene>
<dbReference type="GO" id="GO:0015833">
    <property type="term" value="P:peptide transport"/>
    <property type="evidence" value="ECO:0007669"/>
    <property type="project" value="TreeGrafter"/>
</dbReference>
<dbReference type="InterPro" id="IPR039424">
    <property type="entry name" value="SBP_5"/>
</dbReference>
<accession>W1Y263</accession>
<evidence type="ECO:0000259" key="1">
    <source>
        <dbReference type="Pfam" id="PF00496"/>
    </source>
</evidence>
<protein>
    <submittedName>
        <fullName evidence="2">Periplasmic murein peptide-binding protein</fullName>
    </submittedName>
</protein>
<sequence>NTSENHQKIAIAVASMWKKNLGVDVKLQNQEWKTYIDSRNTGNFDVIRASWVGDYNEPSTFLTLLTSTHSGNISRFNNPAYDKVLAQASTENTVKARNADYNAAEKILMEQA</sequence>
<dbReference type="PANTHER" id="PTHR30290">
    <property type="entry name" value="PERIPLASMIC BINDING COMPONENT OF ABC TRANSPORTER"/>
    <property type="match status" value="1"/>
</dbReference>
<evidence type="ECO:0000313" key="2">
    <source>
        <dbReference type="EMBL" id="ETJ36628.1"/>
    </source>
</evidence>
<dbReference type="Pfam" id="PF00496">
    <property type="entry name" value="SBP_bac_5"/>
    <property type="match status" value="1"/>
</dbReference>